<dbReference type="InterPro" id="IPR027179">
    <property type="entry name" value="CMC4"/>
</dbReference>
<feature type="disulfide bond" evidence="6">
    <location>
        <begin position="8"/>
        <end position="39"/>
    </location>
</feature>
<dbReference type="Gene3D" id="1.10.287.1130">
    <property type="entry name" value="CytochromE C oxidase copper chaperone"/>
    <property type="match status" value="1"/>
</dbReference>
<reference evidence="8" key="1">
    <citation type="journal article" date="2013" name="Genome Announc.">
        <title>Genome sequence of the food spoilage yeast Zygosaccharomyces bailii CLIB 213(T).</title>
        <authorList>
            <person name="Galeote V."/>
            <person name="Bigey F."/>
            <person name="Devillers H."/>
            <person name="Neuveglise C."/>
            <person name="Dequin S."/>
        </authorList>
    </citation>
    <scope>NUCLEOTIDE SEQUENCE [LARGE SCALE GENOMIC DNA]</scope>
    <source>
        <strain evidence="8">CLIB 213 / ATCC 58445 / CBS 680 / CCRC 21525 / NBRC 1098 / NCYC 1416 / NRRL Y-2227</strain>
    </source>
</reference>
<dbReference type="SUPFAM" id="SSF47072">
    <property type="entry name" value="Cysteine alpha-hairpin motif"/>
    <property type="match status" value="1"/>
</dbReference>
<dbReference type="Pfam" id="PF08991">
    <property type="entry name" value="CMC4"/>
    <property type="match status" value="1"/>
</dbReference>
<keyword evidence="8" id="KW-1185">Reference proteome</keyword>
<keyword evidence="4" id="KW-0496">Mitochondrion</keyword>
<evidence type="ECO:0000313" key="7">
    <source>
        <dbReference type="EMBL" id="CDF90838.1"/>
    </source>
</evidence>
<proteinExistence type="inferred from homology"/>
<evidence type="ECO:0000256" key="2">
    <source>
        <dbReference type="ARBA" id="ARBA00009858"/>
    </source>
</evidence>
<dbReference type="EMBL" id="HG316461">
    <property type="protein sequence ID" value="CDF90838.1"/>
    <property type="molecule type" value="Genomic_DNA"/>
</dbReference>
<comment type="subcellular location">
    <subcellularLocation>
        <location evidence="1">Mitochondrion intermembrane space</location>
    </subcellularLocation>
</comment>
<dbReference type="PANTHER" id="PTHR15590:SF0">
    <property type="entry name" value="CX9C MOTIF-CONTAINING PROTEIN 4"/>
    <property type="match status" value="1"/>
</dbReference>
<keyword evidence="5 6" id="KW-1015">Disulfide bond</keyword>
<dbReference type="AlphaFoldDB" id="A0A8J2T9M7"/>
<evidence type="ECO:0000256" key="5">
    <source>
        <dbReference type="ARBA" id="ARBA00023157"/>
    </source>
</evidence>
<evidence type="ECO:0000256" key="1">
    <source>
        <dbReference type="ARBA" id="ARBA00004569"/>
    </source>
</evidence>
<dbReference type="InterPro" id="IPR009069">
    <property type="entry name" value="Cys_alpha_HP_mot_SF"/>
</dbReference>
<evidence type="ECO:0000256" key="3">
    <source>
        <dbReference type="ARBA" id="ARBA00019406"/>
    </source>
</evidence>
<dbReference type="Proteomes" id="UP000019375">
    <property type="component" value="Unassembled WGS sequence"/>
</dbReference>
<feature type="disulfide bond" evidence="6">
    <location>
        <begin position="40"/>
        <end position="56"/>
    </location>
</feature>
<evidence type="ECO:0000256" key="4">
    <source>
        <dbReference type="ARBA" id="ARBA00023128"/>
    </source>
</evidence>
<comment type="similarity">
    <text evidence="2">Belongs to the CMC4 family.</text>
</comment>
<sequence>MAKTTPPCKPQACAIQNCLLSNDYNEGKCDHLVDDLYRCCQRFYQDTEGQERTPCCPQPDLLKLKMSQRRLD</sequence>
<dbReference type="OrthoDB" id="13601at2759"/>
<dbReference type="PANTHER" id="PTHR15590">
    <property type="entry name" value="CX9C MOTIF-CONTAINING PROTEIN 4"/>
    <property type="match status" value="1"/>
</dbReference>
<gene>
    <name evidence="7" type="ORF">BN860_04346g</name>
</gene>
<name>A0A8J2T9M7_ZYGB2</name>
<evidence type="ECO:0000313" key="8">
    <source>
        <dbReference type="Proteomes" id="UP000019375"/>
    </source>
</evidence>
<dbReference type="GO" id="GO:0005758">
    <property type="term" value="C:mitochondrial intermembrane space"/>
    <property type="evidence" value="ECO:0007669"/>
    <property type="project" value="UniProtKB-SubCell"/>
</dbReference>
<accession>A0A8J2T9M7</accession>
<feature type="disulfide bond" evidence="6">
    <location>
        <begin position="18"/>
        <end position="29"/>
    </location>
</feature>
<evidence type="ECO:0000256" key="6">
    <source>
        <dbReference type="PIRSR" id="PIRSR627179-50"/>
    </source>
</evidence>
<protein>
    <recommendedName>
        <fullName evidence="3">Cx9C motif-containing protein 4, mitochondrial</fullName>
    </recommendedName>
</protein>
<dbReference type="PROSITE" id="PS51808">
    <property type="entry name" value="CHCH"/>
    <property type="match status" value="1"/>
</dbReference>
<organism evidence="7 8">
    <name type="scientific">Zygosaccharomyces bailii (strain CLIB 213 / ATCC 58445 / CBS 680 / BCRC 21525 / NBRC 1098 / NCYC 1416 / NRRL Y-2227)</name>
    <dbReference type="NCBI Taxonomy" id="1333698"/>
    <lineage>
        <taxon>Eukaryota</taxon>
        <taxon>Fungi</taxon>
        <taxon>Dikarya</taxon>
        <taxon>Ascomycota</taxon>
        <taxon>Saccharomycotina</taxon>
        <taxon>Saccharomycetes</taxon>
        <taxon>Saccharomycetales</taxon>
        <taxon>Saccharomycetaceae</taxon>
        <taxon>Zygosaccharomyces</taxon>
    </lineage>
</organism>